<reference evidence="1 2" key="1">
    <citation type="submission" date="2018-11" db="EMBL/GenBank/DDBJ databases">
        <title>Phylogenetic determinants of toxin gene distribution in genomes of Brevibacillus laterosporus.</title>
        <authorList>
            <person name="Glare T.R."/>
            <person name="Durrant A."/>
            <person name="Berry C."/>
            <person name="Palma L."/>
            <person name="Ormskirk M."/>
            <person name="Cox M.O."/>
        </authorList>
    </citation>
    <scope>NUCLEOTIDE SEQUENCE [LARGE SCALE GENOMIC DNA]</scope>
    <source>
        <strain evidence="1 2">1821L</strain>
    </source>
</reference>
<dbReference type="EMBL" id="CP033464">
    <property type="protein sequence ID" value="QDX95751.1"/>
    <property type="molecule type" value="Genomic_DNA"/>
</dbReference>
<dbReference type="OrthoDB" id="41445at2"/>
<organism evidence="1 2">
    <name type="scientific">Brevibacillus laterosporus</name>
    <name type="common">Bacillus laterosporus</name>
    <dbReference type="NCBI Taxonomy" id="1465"/>
    <lineage>
        <taxon>Bacteria</taxon>
        <taxon>Bacillati</taxon>
        <taxon>Bacillota</taxon>
        <taxon>Bacilli</taxon>
        <taxon>Bacillales</taxon>
        <taxon>Paenibacillaceae</taxon>
        <taxon>Brevibacillus</taxon>
    </lineage>
</organism>
<evidence type="ECO:0000313" key="2">
    <source>
        <dbReference type="Proteomes" id="UP000319432"/>
    </source>
</evidence>
<evidence type="ECO:0000313" key="1">
    <source>
        <dbReference type="EMBL" id="QDX95751.1"/>
    </source>
</evidence>
<keyword evidence="2" id="KW-1185">Reference proteome</keyword>
<dbReference type="AlphaFoldDB" id="A0A518VFH6"/>
<name>A0A518VFH6_BRELA</name>
<dbReference type="Proteomes" id="UP000319432">
    <property type="component" value="Chromosome"/>
</dbReference>
<proteinExistence type="predicted"/>
<gene>
    <name evidence="1" type="ORF">EEL30_12115</name>
</gene>
<accession>A0A518VFH6</accession>
<protein>
    <submittedName>
        <fullName evidence="1">Uncharacterized protein</fullName>
    </submittedName>
</protein>
<sequence length="102" mass="11447">MQSTAKNNTGKYTVLENASALKSGELKPSDLPTMRVWKDETGKTWTLDHRRLAAYRLADLKGVPVEWASKELVEDQIWKMSTKNGGKSIKLKLGNGKFIIVK</sequence>